<evidence type="ECO:0000259" key="1">
    <source>
        <dbReference type="Pfam" id="PF11738"/>
    </source>
</evidence>
<protein>
    <submittedName>
        <fullName evidence="3">RsiV family protein</fullName>
    </submittedName>
</protein>
<dbReference type="Proteomes" id="UP001167831">
    <property type="component" value="Unassembled WGS sequence"/>
</dbReference>
<dbReference type="Proteomes" id="UP001168478">
    <property type="component" value="Unassembled WGS sequence"/>
</dbReference>
<reference evidence="3" key="2">
    <citation type="submission" date="2023-08" db="EMBL/GenBank/DDBJ databases">
        <title>Identification and characterization of horizontal gene transfer across gut microbiota members of farm animals based on homology search.</title>
        <authorList>
            <person name="Schwarzerova J."/>
            <person name="Nykrynova M."/>
            <person name="Jureckova K."/>
            <person name="Cejkova D."/>
            <person name="Rychlik I."/>
        </authorList>
    </citation>
    <scope>NUCLEOTIDE SEQUENCE</scope>
    <source>
        <strain evidence="3">ET15</strain>
        <strain evidence="2">ET37</strain>
    </source>
</reference>
<keyword evidence="4" id="KW-1185">Reference proteome</keyword>
<evidence type="ECO:0000313" key="4">
    <source>
        <dbReference type="Proteomes" id="UP001167831"/>
    </source>
</evidence>
<dbReference type="RefSeq" id="WP_289825069.1">
    <property type="nucleotide sequence ID" value="NZ_JAUEIE010000004.1"/>
</dbReference>
<organism evidence="3 5">
    <name type="scientific">Leyella lascolaii</name>
    <dbReference type="NCBI Taxonomy" id="1776379"/>
    <lineage>
        <taxon>Bacteria</taxon>
        <taxon>Pseudomonadati</taxon>
        <taxon>Bacteroidota</taxon>
        <taxon>Bacteroidia</taxon>
        <taxon>Bacteroidales</taxon>
        <taxon>Prevotellaceae</taxon>
        <taxon>Leyella</taxon>
    </lineage>
</organism>
<dbReference type="AlphaFoldDB" id="A0AAW7JWQ7"/>
<dbReference type="Gene3D" id="3.30.565.40">
    <property type="entry name" value="Fervidobacterium nodosum Rt17-B1 like"/>
    <property type="match status" value="1"/>
</dbReference>
<dbReference type="EMBL" id="JAUEIF010000006">
    <property type="protein sequence ID" value="MDN0025421.1"/>
    <property type="molecule type" value="Genomic_DNA"/>
</dbReference>
<comment type="caution">
    <text evidence="3">The sequence shown here is derived from an EMBL/GenBank/DDBJ whole genome shotgun (WGS) entry which is preliminary data.</text>
</comment>
<dbReference type="Pfam" id="PF11738">
    <property type="entry name" value="DUF3298"/>
    <property type="match status" value="1"/>
</dbReference>
<dbReference type="EMBL" id="JAUEIE010000004">
    <property type="protein sequence ID" value="MDN0022582.1"/>
    <property type="molecule type" value="Genomic_DNA"/>
</dbReference>
<proteinExistence type="predicted"/>
<name>A0AAW7JWQ7_9BACT</name>
<dbReference type="Gene3D" id="3.90.640.20">
    <property type="entry name" value="Heat-shock cognate protein, ATPase"/>
    <property type="match status" value="1"/>
</dbReference>
<sequence>MKKIFTVFLFAALLISCHRKNAIERGDFNIDSIVSDSSLRLTDGLDSPECSIHISVQYLNGGNGQMLNRSFLSNGIMLPDYTEYSNGDGIRKSVDSFVAGYLSDYIDFYKKIYENDRTHPELYSNRYALNTYILSEKEDVITYMAKLTSYGGGLYETRQTLVKNFYADTGKFISLDDIFIHGYEKMLKDIILNKFYNMFDVDNIEGLKKRYIFADGNIYVPDNFIIEKDGISFIYCQDEIAPHEEGEIRIKVNDSEIENLKKVEIK</sequence>
<evidence type="ECO:0000313" key="5">
    <source>
        <dbReference type="Proteomes" id="UP001168478"/>
    </source>
</evidence>
<gene>
    <name evidence="2" type="ORF">QVN81_06015</name>
    <name evidence="3" type="ORF">QVN84_07810</name>
</gene>
<dbReference type="PROSITE" id="PS51257">
    <property type="entry name" value="PROKAR_LIPOPROTEIN"/>
    <property type="match status" value="1"/>
</dbReference>
<evidence type="ECO:0000313" key="3">
    <source>
        <dbReference type="EMBL" id="MDN0025421.1"/>
    </source>
</evidence>
<dbReference type="InterPro" id="IPR037126">
    <property type="entry name" value="PdaC/RsiV-like_sf"/>
</dbReference>
<accession>A0AAW7JWQ7</accession>
<feature type="domain" description="DUF3298" evidence="1">
    <location>
        <begin position="176"/>
        <end position="252"/>
    </location>
</feature>
<evidence type="ECO:0000313" key="2">
    <source>
        <dbReference type="EMBL" id="MDN0022582.1"/>
    </source>
</evidence>
<dbReference type="InterPro" id="IPR021729">
    <property type="entry name" value="DUF3298"/>
</dbReference>
<reference evidence="3" key="1">
    <citation type="submission" date="2023-06" db="EMBL/GenBank/DDBJ databases">
        <authorList>
            <person name="Zeman M."/>
            <person name="Kubasova T."/>
            <person name="Jahodarova E."/>
            <person name="Nykrynova M."/>
            <person name="Rychlik I."/>
        </authorList>
    </citation>
    <scope>NUCLEOTIDE SEQUENCE</scope>
    <source>
        <strain evidence="3">ET15</strain>
        <strain evidence="2">ET37</strain>
    </source>
</reference>